<dbReference type="EMBL" id="SLWV01000031">
    <property type="protein sequence ID" value="TCO69521.1"/>
    <property type="molecule type" value="Genomic_DNA"/>
</dbReference>
<evidence type="ECO:0000256" key="1">
    <source>
        <dbReference type="SAM" id="Coils"/>
    </source>
</evidence>
<dbReference type="Proteomes" id="UP000294919">
    <property type="component" value="Unassembled WGS sequence"/>
</dbReference>
<protein>
    <submittedName>
        <fullName evidence="2">Uncharacterized protein</fullName>
    </submittedName>
</protein>
<evidence type="ECO:0000313" key="2">
    <source>
        <dbReference type="EMBL" id="TCO69521.1"/>
    </source>
</evidence>
<organism evidence="2 3">
    <name type="scientific">Marinisporobacter balticus</name>
    <dbReference type="NCBI Taxonomy" id="2018667"/>
    <lineage>
        <taxon>Bacteria</taxon>
        <taxon>Bacillati</taxon>
        <taxon>Bacillota</taxon>
        <taxon>Clostridia</taxon>
        <taxon>Peptostreptococcales</taxon>
        <taxon>Thermotaleaceae</taxon>
        <taxon>Marinisporobacter</taxon>
    </lineage>
</organism>
<sequence length="49" mass="5727">MDYKNVLENQIKELEKLNSRLVESCEKEEKVCEVARTIMEIAKTAKDLI</sequence>
<keyword evidence="3" id="KW-1185">Reference proteome</keyword>
<proteinExistence type="predicted"/>
<comment type="caution">
    <text evidence="2">The sequence shown here is derived from an EMBL/GenBank/DDBJ whole genome shotgun (WGS) entry which is preliminary data.</text>
</comment>
<dbReference type="RefSeq" id="WP_165916417.1">
    <property type="nucleotide sequence ID" value="NZ_SLWV01000031.1"/>
</dbReference>
<gene>
    <name evidence="2" type="ORF">EV214_13145</name>
</gene>
<keyword evidence="1" id="KW-0175">Coiled coil</keyword>
<reference evidence="2 3" key="1">
    <citation type="submission" date="2019-03" db="EMBL/GenBank/DDBJ databases">
        <title>Genomic Encyclopedia of Type Strains, Phase IV (KMG-IV): sequencing the most valuable type-strain genomes for metagenomic binning, comparative biology and taxonomic classification.</title>
        <authorList>
            <person name="Goeker M."/>
        </authorList>
    </citation>
    <scope>NUCLEOTIDE SEQUENCE [LARGE SCALE GENOMIC DNA]</scope>
    <source>
        <strain evidence="2 3">DSM 102940</strain>
    </source>
</reference>
<evidence type="ECO:0000313" key="3">
    <source>
        <dbReference type="Proteomes" id="UP000294919"/>
    </source>
</evidence>
<feature type="coiled-coil region" evidence="1">
    <location>
        <begin position="4"/>
        <end position="31"/>
    </location>
</feature>
<name>A0A4R2K823_9FIRM</name>
<accession>A0A4R2K823</accession>
<dbReference type="AlphaFoldDB" id="A0A4R2K823"/>